<feature type="compositionally biased region" description="Polar residues" evidence="1">
    <location>
        <begin position="29"/>
        <end position="44"/>
    </location>
</feature>
<dbReference type="Proteomes" id="UP000688137">
    <property type="component" value="Unassembled WGS sequence"/>
</dbReference>
<comment type="caution">
    <text evidence="2">The sequence shown here is derived from an EMBL/GenBank/DDBJ whole genome shotgun (WGS) entry which is preliminary data.</text>
</comment>
<feature type="region of interest" description="Disordered" evidence="1">
    <location>
        <begin position="1"/>
        <end position="59"/>
    </location>
</feature>
<protein>
    <recommendedName>
        <fullName evidence="4">DUF4378 domain-containing protein</fullName>
    </recommendedName>
</protein>
<organism evidence="2 3">
    <name type="scientific">Paramecium primaurelia</name>
    <dbReference type="NCBI Taxonomy" id="5886"/>
    <lineage>
        <taxon>Eukaryota</taxon>
        <taxon>Sar</taxon>
        <taxon>Alveolata</taxon>
        <taxon>Ciliophora</taxon>
        <taxon>Intramacronucleata</taxon>
        <taxon>Oligohymenophorea</taxon>
        <taxon>Peniculida</taxon>
        <taxon>Parameciidae</taxon>
        <taxon>Paramecium</taxon>
    </lineage>
</organism>
<evidence type="ECO:0000256" key="1">
    <source>
        <dbReference type="SAM" id="MobiDB-lite"/>
    </source>
</evidence>
<evidence type="ECO:0008006" key="4">
    <source>
        <dbReference type="Google" id="ProtNLM"/>
    </source>
</evidence>
<evidence type="ECO:0000313" key="2">
    <source>
        <dbReference type="EMBL" id="CAD8047032.1"/>
    </source>
</evidence>
<name>A0A8S1JWI0_PARPR</name>
<accession>A0A8S1JWI0</accession>
<sequence>MQDQKGKLYKKKKQIPSISTPRKPKKNDQILSQSSPITGTSKNTIETKRSMQPGELKSFRKSNKIYKLENHQQSNIKIPLFTKKLKYNKKLSIQKFIKENQQSNFIKEKLMQQKIVNQKQKKLFNLQKLQIKTNQIFENTKKLKQKTQMKKKLKRFKLYEIIKRFQEISKRYEKIQLNQIAKFQSKVVKYSQSYKPQTNNETQININQVEKFNKFNLHQAAFQFKTNVKNLKRKNILKLNYNKSIYIGNHNKRKQVHISNFRSSIISEDSSSFVNQLDQEFDNQNVFTQRIVEYEDTSSINKQMQQQIISIVQKLKQYGNIANKISENEILKERKQNLILNYRKEALNLRYNIEQKSTTQKDQQLLDEWLNRELEDLQNTRKAFEIRQRREISTLKKIQRDILITSAEPQFDLQDSLLIQQIQQYIDEQFIGLKVTKQNQKSFKNIQETVNVLSIEIINEMITDFSEEILNKKDDLYLIISQLFMDYNNLFVFLLQYLISNNIDNLFKYILDHHKQSLIKNMNTPFGFTPLERLRLIHGNQEDEVNNDGQEFQKTIDYPLDETIYIEYKNQRKCMTKNDDEIEWAILELQRIHNIAIFDACNEVLNHYRPYYQNSDIKHSWEQNRINLQQISNENITQLLEKVKLIVSKQSKVLWGFYPPEDFETVKQEKQDIIDEKHILMLMQQLSQVENPLQVDTNVQFDNLDLIRDEQLYKLLKEDIKEQEYKWDLIENNRVEYLMELSDQILETLIDEFSKEI</sequence>
<dbReference type="EMBL" id="CAJJDM010000008">
    <property type="protein sequence ID" value="CAD8047032.1"/>
    <property type="molecule type" value="Genomic_DNA"/>
</dbReference>
<keyword evidence="3" id="KW-1185">Reference proteome</keyword>
<gene>
    <name evidence="2" type="ORF">PPRIM_AZ9-3.1.T0110225</name>
</gene>
<reference evidence="2" key="1">
    <citation type="submission" date="2021-01" db="EMBL/GenBank/DDBJ databases">
        <authorList>
            <consortium name="Genoscope - CEA"/>
            <person name="William W."/>
        </authorList>
    </citation>
    <scope>NUCLEOTIDE SEQUENCE</scope>
</reference>
<evidence type="ECO:0000313" key="3">
    <source>
        <dbReference type="Proteomes" id="UP000688137"/>
    </source>
</evidence>
<proteinExistence type="predicted"/>
<dbReference type="AlphaFoldDB" id="A0A8S1JWI0"/>